<dbReference type="Gene3D" id="1.20.1530.20">
    <property type="match status" value="1"/>
</dbReference>
<keyword evidence="6 8" id="KW-1133">Transmembrane helix</keyword>
<comment type="caution">
    <text evidence="9">The sequence shown here is derived from an EMBL/GenBank/DDBJ whole genome shotgun (WGS) entry which is preliminary data.</text>
</comment>
<accession>A0A2M6YSE6</accession>
<evidence type="ECO:0000256" key="8">
    <source>
        <dbReference type="SAM" id="Phobius"/>
    </source>
</evidence>
<name>A0A2M6YSE6_9BACT</name>
<organism evidence="9 10">
    <name type="scientific">Candidatus Roizmanbacteria bacterium CG07_land_8_20_14_0_80_34_15</name>
    <dbReference type="NCBI Taxonomy" id="1974849"/>
    <lineage>
        <taxon>Bacteria</taxon>
        <taxon>Candidatus Roizmaniibacteriota</taxon>
    </lineage>
</organism>
<feature type="transmembrane region" description="Helical" evidence="8">
    <location>
        <begin position="189"/>
        <end position="209"/>
    </location>
</feature>
<sequence length="306" mass="33741">MEVFLTLLLKLIPLYIIILLGFIGGKYLGAKKETLASLLIYIIAPIIIFNGVVTTKISISSLSLPVLFFVLASITSIIFYKIAGYFWKDSSKNILGFTAGTGNTGYFGLPVAYAIFSQDLIGLVVLSILGFVLYENSVGFFITARGHHTIKESLFKVLKLPTIYAFFLGLLINLSGVHLGQIYTDTITSFRGAYTILGMMIIGLGLSGISEYKFDLKFTGLAFIAKFLWWPLLILVIILADNMIFRLYDPSIHKVMILMATVPLAANTVAFATELKAQPEKASLTVLLSTLFALFYIPLVVTLFIK</sequence>
<evidence type="ECO:0000256" key="1">
    <source>
        <dbReference type="ARBA" id="ARBA00004651"/>
    </source>
</evidence>
<dbReference type="InterPro" id="IPR004776">
    <property type="entry name" value="Mem_transp_PIN-like"/>
</dbReference>
<dbReference type="AlphaFoldDB" id="A0A2M6YSE6"/>
<dbReference type="PANTHER" id="PTHR36838:SF1">
    <property type="entry name" value="SLR1864 PROTEIN"/>
    <property type="match status" value="1"/>
</dbReference>
<keyword evidence="3" id="KW-0813">Transport</keyword>
<keyword evidence="4" id="KW-1003">Cell membrane</keyword>
<feature type="transmembrane region" description="Helical" evidence="8">
    <location>
        <begin position="163"/>
        <end position="183"/>
    </location>
</feature>
<keyword evidence="7 8" id="KW-0472">Membrane</keyword>
<feature type="transmembrane region" description="Helical" evidence="8">
    <location>
        <begin position="35"/>
        <end position="53"/>
    </location>
</feature>
<evidence type="ECO:0000256" key="5">
    <source>
        <dbReference type="ARBA" id="ARBA00022692"/>
    </source>
</evidence>
<evidence type="ECO:0000256" key="2">
    <source>
        <dbReference type="ARBA" id="ARBA00010145"/>
    </source>
</evidence>
<dbReference type="InterPro" id="IPR038770">
    <property type="entry name" value="Na+/solute_symporter_sf"/>
</dbReference>
<dbReference type="GO" id="GO:0055085">
    <property type="term" value="P:transmembrane transport"/>
    <property type="evidence" value="ECO:0007669"/>
    <property type="project" value="InterPro"/>
</dbReference>
<gene>
    <name evidence="9" type="ORF">COT02_06180</name>
</gene>
<reference evidence="10" key="1">
    <citation type="submission" date="2017-09" db="EMBL/GenBank/DDBJ databases">
        <title>Depth-based differentiation of microbial function through sediment-hosted aquifers and enrichment of novel symbionts in the deep terrestrial subsurface.</title>
        <authorList>
            <person name="Probst A.J."/>
            <person name="Ladd B."/>
            <person name="Jarett J.K."/>
            <person name="Geller-Mcgrath D.E."/>
            <person name="Sieber C.M.K."/>
            <person name="Emerson J.B."/>
            <person name="Anantharaman K."/>
            <person name="Thomas B.C."/>
            <person name="Malmstrom R."/>
            <person name="Stieglmeier M."/>
            <person name="Klingl A."/>
            <person name="Woyke T."/>
            <person name="Ryan C.M."/>
            <person name="Banfield J.F."/>
        </authorList>
    </citation>
    <scope>NUCLEOTIDE SEQUENCE [LARGE SCALE GENOMIC DNA]</scope>
</reference>
<evidence type="ECO:0000256" key="4">
    <source>
        <dbReference type="ARBA" id="ARBA00022475"/>
    </source>
</evidence>
<evidence type="ECO:0000313" key="9">
    <source>
        <dbReference type="EMBL" id="PIU36409.1"/>
    </source>
</evidence>
<feature type="transmembrane region" description="Helical" evidence="8">
    <location>
        <begin position="221"/>
        <end position="240"/>
    </location>
</feature>
<keyword evidence="5 8" id="KW-0812">Transmembrane</keyword>
<evidence type="ECO:0000256" key="3">
    <source>
        <dbReference type="ARBA" id="ARBA00022448"/>
    </source>
</evidence>
<protein>
    <submittedName>
        <fullName evidence="9">Transporter</fullName>
    </submittedName>
</protein>
<dbReference type="Pfam" id="PF03547">
    <property type="entry name" value="Mem_trans"/>
    <property type="match status" value="1"/>
</dbReference>
<dbReference type="GO" id="GO:0005886">
    <property type="term" value="C:plasma membrane"/>
    <property type="evidence" value="ECO:0007669"/>
    <property type="project" value="UniProtKB-SubCell"/>
</dbReference>
<dbReference type="PANTHER" id="PTHR36838">
    <property type="entry name" value="AUXIN EFFLUX CARRIER FAMILY PROTEIN"/>
    <property type="match status" value="1"/>
</dbReference>
<feature type="transmembrane region" description="Helical" evidence="8">
    <location>
        <begin position="6"/>
        <end position="23"/>
    </location>
</feature>
<dbReference type="Proteomes" id="UP000230184">
    <property type="component" value="Unassembled WGS sequence"/>
</dbReference>
<feature type="transmembrane region" description="Helical" evidence="8">
    <location>
        <begin position="121"/>
        <end position="142"/>
    </location>
</feature>
<comment type="subcellular location">
    <subcellularLocation>
        <location evidence="1">Cell membrane</location>
        <topology evidence="1">Multi-pass membrane protein</topology>
    </subcellularLocation>
</comment>
<feature type="transmembrane region" description="Helical" evidence="8">
    <location>
        <begin position="252"/>
        <end position="272"/>
    </location>
</feature>
<comment type="similarity">
    <text evidence="2">Belongs to the auxin efflux carrier (TC 2.A.69) family.</text>
</comment>
<feature type="transmembrane region" description="Helical" evidence="8">
    <location>
        <begin position="284"/>
        <end position="305"/>
    </location>
</feature>
<dbReference type="EMBL" id="PEWY01000176">
    <property type="protein sequence ID" value="PIU36409.1"/>
    <property type="molecule type" value="Genomic_DNA"/>
</dbReference>
<feature type="transmembrane region" description="Helical" evidence="8">
    <location>
        <begin position="94"/>
        <end position="115"/>
    </location>
</feature>
<proteinExistence type="inferred from homology"/>
<evidence type="ECO:0000313" key="10">
    <source>
        <dbReference type="Proteomes" id="UP000230184"/>
    </source>
</evidence>
<feature type="transmembrane region" description="Helical" evidence="8">
    <location>
        <begin position="59"/>
        <end position="82"/>
    </location>
</feature>
<evidence type="ECO:0000256" key="7">
    <source>
        <dbReference type="ARBA" id="ARBA00023136"/>
    </source>
</evidence>
<evidence type="ECO:0000256" key="6">
    <source>
        <dbReference type="ARBA" id="ARBA00022989"/>
    </source>
</evidence>